<gene>
    <name evidence="1" type="ORF">DSM106972_063230</name>
</gene>
<proteinExistence type="predicted"/>
<accession>A0A3S1C8H6</accession>
<evidence type="ECO:0000313" key="2">
    <source>
        <dbReference type="Proteomes" id="UP000271624"/>
    </source>
</evidence>
<dbReference type="InterPro" id="IPR032675">
    <property type="entry name" value="LRR_dom_sf"/>
</dbReference>
<dbReference type="EMBL" id="RSCL01000017">
    <property type="protein sequence ID" value="RUT02248.1"/>
    <property type="molecule type" value="Genomic_DNA"/>
</dbReference>
<reference evidence="1" key="1">
    <citation type="submission" date="2018-12" db="EMBL/GenBank/DDBJ databases">
        <authorList>
            <person name="Will S."/>
            <person name="Neumann-Schaal M."/>
            <person name="Henke P."/>
        </authorList>
    </citation>
    <scope>NUCLEOTIDE SEQUENCE</scope>
    <source>
        <strain evidence="1">PCC 7102</strain>
    </source>
</reference>
<name>A0A3S1C8H6_9CYAN</name>
<keyword evidence="2" id="KW-1185">Reference proteome</keyword>
<reference evidence="1" key="2">
    <citation type="journal article" date="2019" name="Genome Biol. Evol.">
        <title>Day and night: Metabolic profiles and evolutionary relationships of six axenic non-marine cyanobacteria.</title>
        <authorList>
            <person name="Will S.E."/>
            <person name="Henke P."/>
            <person name="Boedeker C."/>
            <person name="Huang S."/>
            <person name="Brinkmann H."/>
            <person name="Rohde M."/>
            <person name="Jarek M."/>
            <person name="Friedl T."/>
            <person name="Seufert S."/>
            <person name="Schumacher M."/>
            <person name="Overmann J."/>
            <person name="Neumann-Schaal M."/>
            <person name="Petersen J."/>
        </authorList>
    </citation>
    <scope>NUCLEOTIDE SEQUENCE [LARGE SCALE GENOMIC DNA]</scope>
    <source>
        <strain evidence="1">PCC 7102</strain>
    </source>
</reference>
<dbReference type="Gene3D" id="3.80.10.10">
    <property type="entry name" value="Ribonuclease Inhibitor"/>
    <property type="match status" value="1"/>
</dbReference>
<dbReference type="Proteomes" id="UP000271624">
    <property type="component" value="Unassembled WGS sequence"/>
</dbReference>
<evidence type="ECO:0000313" key="1">
    <source>
        <dbReference type="EMBL" id="RUT02248.1"/>
    </source>
</evidence>
<sequence>MTDSFDVPINQLFTRLENWQFESFDPQRIIIEPTSKAYIIELEIPNRTNRWRYAELEALLNHPHTQELEALICRIKCDYWERDRYFGICLEALCDASNNLPNLKALYIGDAQEHEYRKSKLNVFDIRPILEAFPKLEVLQVRGCFDEFPLTNQLPLIIFSLEYFESKCLSIHCNHNHTYPMFTSL</sequence>
<dbReference type="AlphaFoldDB" id="A0A3S1C8H6"/>
<protein>
    <submittedName>
        <fullName evidence="1">Uncharacterized protein</fullName>
    </submittedName>
</protein>
<dbReference type="RefSeq" id="WP_127084512.1">
    <property type="nucleotide sequence ID" value="NZ_RSCL01000017.1"/>
</dbReference>
<comment type="caution">
    <text evidence="1">The sequence shown here is derived from an EMBL/GenBank/DDBJ whole genome shotgun (WGS) entry which is preliminary data.</text>
</comment>
<organism evidence="1 2">
    <name type="scientific">Dulcicalothrix desertica PCC 7102</name>
    <dbReference type="NCBI Taxonomy" id="232991"/>
    <lineage>
        <taxon>Bacteria</taxon>
        <taxon>Bacillati</taxon>
        <taxon>Cyanobacteriota</taxon>
        <taxon>Cyanophyceae</taxon>
        <taxon>Nostocales</taxon>
        <taxon>Calotrichaceae</taxon>
        <taxon>Dulcicalothrix</taxon>
    </lineage>
</organism>